<dbReference type="AlphaFoldDB" id="A0A9P5EF17"/>
<protein>
    <recommendedName>
        <fullName evidence="3">Fungal N-terminal domain-containing protein</fullName>
    </recommendedName>
</protein>
<evidence type="ECO:0000313" key="1">
    <source>
        <dbReference type="EMBL" id="KAF4500434.1"/>
    </source>
</evidence>
<proteinExistence type="predicted"/>
<sequence length="515" mass="58633">MEPISLAFEITSQSMQLVAMVKTIKGLVTAYKSAAQELEEQCVKLDDIETICDCLGAALSHASSSTFIPGLSPLLSNLKRSIQDCYDKVSIVNQVIEEISAKLEPSRNPFRNIGGLFLRYRPQLATYVGGLKRSHSSLNDMIIPIVLSQALSISIPVIQPLPQTGHFPVMPEFNSTNRSVPPEHESKELTKRWRRQCSSLAFLQKTQKSRMQNLDASNAQPWVHTQESSTFTFGSSLLNTYIELSIMRGSFSPLCVRLQIPRVLLISEEATGAGESVRKAFDSDDLQATQDLFSQVLITTATIVTYTEYNPENEASPLGLARALQSRRIFNFLKDQMNLSERRNHLARFPYRCPVSDEAFSCILEYIHFRKALMTPTEFRILLFTHEARHITACVQACRQYFPYDWYRFDNVILSEVSYGFSQLSATQMSNAQLEEWAPLFTGIVTRSRGLLTSSRYHQFTGTVWFILWYSFDPDDAWYRVCRWLDMLELAQVDVANYLEPATEYCSENWVEAKS</sequence>
<organism evidence="1 2">
    <name type="scientific">Fusarium agapanthi</name>
    <dbReference type="NCBI Taxonomy" id="1803897"/>
    <lineage>
        <taxon>Eukaryota</taxon>
        <taxon>Fungi</taxon>
        <taxon>Dikarya</taxon>
        <taxon>Ascomycota</taxon>
        <taxon>Pezizomycotina</taxon>
        <taxon>Sordariomycetes</taxon>
        <taxon>Hypocreomycetidae</taxon>
        <taxon>Hypocreales</taxon>
        <taxon>Nectriaceae</taxon>
        <taxon>Fusarium</taxon>
        <taxon>Fusarium fujikuroi species complex</taxon>
    </lineage>
</organism>
<reference evidence="1" key="1">
    <citation type="submission" date="2020-01" db="EMBL/GenBank/DDBJ databases">
        <title>Identification and distribution of gene clusters putatively required for synthesis of sphingolipid metabolism inhibitors in phylogenetically diverse species of the filamentous fungus Fusarium.</title>
        <authorList>
            <person name="Kim H.-S."/>
            <person name="Busman M."/>
            <person name="Brown D.W."/>
            <person name="Divon H."/>
            <person name="Uhlig S."/>
            <person name="Proctor R.H."/>
        </authorList>
    </citation>
    <scope>NUCLEOTIDE SEQUENCE</scope>
    <source>
        <strain evidence="1">NRRL 31653</strain>
    </source>
</reference>
<name>A0A9P5EF17_9HYPO</name>
<gene>
    <name evidence="1" type="ORF">FAGAP_3360</name>
</gene>
<accession>A0A9P5EF17</accession>
<evidence type="ECO:0000313" key="2">
    <source>
        <dbReference type="Proteomes" id="UP000737391"/>
    </source>
</evidence>
<keyword evidence="2" id="KW-1185">Reference proteome</keyword>
<dbReference type="OrthoDB" id="270167at2759"/>
<evidence type="ECO:0008006" key="3">
    <source>
        <dbReference type="Google" id="ProtNLM"/>
    </source>
</evidence>
<dbReference type="Proteomes" id="UP000737391">
    <property type="component" value="Unassembled WGS sequence"/>
</dbReference>
<comment type="caution">
    <text evidence="1">The sequence shown here is derived from an EMBL/GenBank/DDBJ whole genome shotgun (WGS) entry which is preliminary data.</text>
</comment>
<dbReference type="EMBL" id="LUFC02000194">
    <property type="protein sequence ID" value="KAF4500434.1"/>
    <property type="molecule type" value="Genomic_DNA"/>
</dbReference>